<evidence type="ECO:0000313" key="1">
    <source>
        <dbReference type="EMBL" id="NQV66480.1"/>
    </source>
</evidence>
<organism evidence="1 2">
    <name type="scientific">SAR86 cluster bacterium</name>
    <dbReference type="NCBI Taxonomy" id="2030880"/>
    <lineage>
        <taxon>Bacteria</taxon>
        <taxon>Pseudomonadati</taxon>
        <taxon>Pseudomonadota</taxon>
        <taxon>Gammaproteobacteria</taxon>
        <taxon>SAR86 cluster</taxon>
    </lineage>
</organism>
<evidence type="ECO:0000313" key="2">
    <source>
        <dbReference type="Proteomes" id="UP000754644"/>
    </source>
</evidence>
<feature type="non-terminal residue" evidence="1">
    <location>
        <position position="1"/>
    </location>
</feature>
<comment type="caution">
    <text evidence="1">The sequence shown here is derived from an EMBL/GenBank/DDBJ whole genome shotgun (WGS) entry which is preliminary data.</text>
</comment>
<reference evidence="1" key="1">
    <citation type="submission" date="2020-05" db="EMBL/GenBank/DDBJ databases">
        <title>Sulfur intermediates as new biogeochemical hubs in an aquatic model microbial ecosystem.</title>
        <authorList>
            <person name="Vigneron A."/>
        </authorList>
    </citation>
    <scope>NUCLEOTIDE SEQUENCE</scope>
    <source>
        <strain evidence="1">Bin.250</strain>
    </source>
</reference>
<sequence length="64" mass="6941">AIEAVLAPEPGDYLFFVAQGDGRSFFSTTLSEHNEAVAKFQREGRADVYQSAPPINVPLNKEGS</sequence>
<dbReference type="EMBL" id="JABMOJ010000525">
    <property type="protein sequence ID" value="NQV66480.1"/>
    <property type="molecule type" value="Genomic_DNA"/>
</dbReference>
<dbReference type="InterPro" id="IPR003770">
    <property type="entry name" value="MLTG-like"/>
</dbReference>
<proteinExistence type="predicted"/>
<dbReference type="AlphaFoldDB" id="A0A973A9R6"/>
<dbReference type="Pfam" id="PF02618">
    <property type="entry name" value="YceG"/>
    <property type="match status" value="1"/>
</dbReference>
<dbReference type="Gene3D" id="3.30.160.60">
    <property type="entry name" value="Classic Zinc Finger"/>
    <property type="match status" value="1"/>
</dbReference>
<accession>A0A973A9R6</accession>
<name>A0A973A9R6_9GAMM</name>
<gene>
    <name evidence="1" type="ORF">HQ497_14050</name>
</gene>
<dbReference type="Proteomes" id="UP000754644">
    <property type="component" value="Unassembled WGS sequence"/>
</dbReference>
<protein>
    <submittedName>
        <fullName evidence="1">Endolytic transglycosylase MltG</fullName>
    </submittedName>
</protein>